<evidence type="ECO:0000256" key="1">
    <source>
        <dbReference type="ARBA" id="ARBA00004173"/>
    </source>
</evidence>
<gene>
    <name evidence="6" type="ORF">AMORRO_LOCUS5776</name>
</gene>
<comment type="subcellular location">
    <subcellularLocation>
        <location evidence="1">Mitochondrion</location>
    </subcellularLocation>
</comment>
<evidence type="ECO:0000256" key="3">
    <source>
        <dbReference type="ARBA" id="ARBA00023128"/>
    </source>
</evidence>
<dbReference type="OrthoDB" id="5532350at2759"/>
<dbReference type="AlphaFoldDB" id="A0A9N9B753"/>
<keyword evidence="3" id="KW-0496">Mitochondrion</keyword>
<reference evidence="6" key="1">
    <citation type="submission" date="2021-06" db="EMBL/GenBank/DDBJ databases">
        <authorList>
            <person name="Kallberg Y."/>
            <person name="Tangrot J."/>
            <person name="Rosling A."/>
        </authorList>
    </citation>
    <scope>NUCLEOTIDE SEQUENCE</scope>
    <source>
        <strain evidence="6">CL551</strain>
    </source>
</reference>
<sequence length="116" mass="13489">MFKPSILRTRSSRLLSTVVSSSGVKFRPSSIVLFSGSNYHKHLKSYYSSRPEGHIRDSDSAFSKKEKAVEDQWIRAHDAEKIKHLREELAKQKKKLKELEEDIEELDESVEKNKKD</sequence>
<comment type="function">
    <text evidence="4">Inhibits the enzyme activity of ATPase.</text>
</comment>
<keyword evidence="7" id="KW-1185">Reference proteome</keyword>
<comment type="similarity">
    <text evidence="2 4">Belongs to the ATPase inhibitor family.</text>
</comment>
<comment type="caution">
    <text evidence="6">The sequence shown here is derived from an EMBL/GenBank/DDBJ whole genome shotgun (WGS) entry which is preliminary data.</text>
</comment>
<dbReference type="Gene3D" id="1.20.5.500">
    <property type="entry name" value="Single helix bin"/>
    <property type="match status" value="1"/>
</dbReference>
<proteinExistence type="inferred from homology"/>
<keyword evidence="5" id="KW-0175">Coiled coil</keyword>
<organism evidence="6 7">
    <name type="scientific">Acaulospora morrowiae</name>
    <dbReference type="NCBI Taxonomy" id="94023"/>
    <lineage>
        <taxon>Eukaryota</taxon>
        <taxon>Fungi</taxon>
        <taxon>Fungi incertae sedis</taxon>
        <taxon>Mucoromycota</taxon>
        <taxon>Glomeromycotina</taxon>
        <taxon>Glomeromycetes</taxon>
        <taxon>Diversisporales</taxon>
        <taxon>Acaulosporaceae</taxon>
        <taxon>Acaulospora</taxon>
    </lineage>
</organism>
<evidence type="ECO:0000256" key="2">
    <source>
        <dbReference type="ARBA" id="ARBA00010901"/>
    </source>
</evidence>
<protein>
    <recommendedName>
        <fullName evidence="4">ATPase inhibitor, mitochondrial</fullName>
    </recommendedName>
</protein>
<feature type="coiled-coil region" evidence="5">
    <location>
        <begin position="75"/>
        <end position="116"/>
    </location>
</feature>
<dbReference type="GO" id="GO:0042030">
    <property type="term" value="F:ATPase inhibitor activity"/>
    <property type="evidence" value="ECO:0007669"/>
    <property type="project" value="InterPro"/>
</dbReference>
<dbReference type="Pfam" id="PF04568">
    <property type="entry name" value="IATP"/>
    <property type="match status" value="1"/>
</dbReference>
<dbReference type="EMBL" id="CAJVPV010003605">
    <property type="protein sequence ID" value="CAG8555562.1"/>
    <property type="molecule type" value="Genomic_DNA"/>
</dbReference>
<evidence type="ECO:0000313" key="6">
    <source>
        <dbReference type="EMBL" id="CAG8555562.1"/>
    </source>
</evidence>
<dbReference type="InterPro" id="IPR007648">
    <property type="entry name" value="ATPase_inhibitor_mt"/>
</dbReference>
<name>A0A9N9B753_9GLOM</name>
<dbReference type="GO" id="GO:0005739">
    <property type="term" value="C:mitochondrion"/>
    <property type="evidence" value="ECO:0007669"/>
    <property type="project" value="UniProtKB-SubCell"/>
</dbReference>
<evidence type="ECO:0000313" key="7">
    <source>
        <dbReference type="Proteomes" id="UP000789342"/>
    </source>
</evidence>
<dbReference type="Proteomes" id="UP000789342">
    <property type="component" value="Unassembled WGS sequence"/>
</dbReference>
<evidence type="ECO:0000256" key="5">
    <source>
        <dbReference type="SAM" id="Coils"/>
    </source>
</evidence>
<evidence type="ECO:0000256" key="4">
    <source>
        <dbReference type="RuleBase" id="RU368087"/>
    </source>
</evidence>
<accession>A0A9N9B753</accession>